<reference evidence="2" key="2">
    <citation type="journal article" date="2021" name="Microorganisms">
        <title>Bacterial Dimethylsulfoniopropionate Biosynthesis in the East China Sea.</title>
        <authorList>
            <person name="Liu J."/>
            <person name="Zhang Y."/>
            <person name="Liu J."/>
            <person name="Zhong H."/>
            <person name="Williams B.T."/>
            <person name="Zheng Y."/>
            <person name="Curson A.R.J."/>
            <person name="Sun C."/>
            <person name="Sun H."/>
            <person name="Song D."/>
            <person name="Wagner Mackenzie B."/>
            <person name="Bermejo Martinez A."/>
            <person name="Todd J.D."/>
            <person name="Zhang X.H."/>
        </authorList>
    </citation>
    <scope>NUCLEOTIDE SEQUENCE</scope>
    <source>
        <strain evidence="2">AESS21</strain>
    </source>
</reference>
<name>A0A944GTI5_9HYPH</name>
<evidence type="ECO:0000256" key="1">
    <source>
        <dbReference type="SAM" id="MobiDB-lite"/>
    </source>
</evidence>
<dbReference type="RefSeq" id="WP_213216721.1">
    <property type="nucleotide sequence ID" value="NZ_QTKU01000003.1"/>
</dbReference>
<dbReference type="Proteomes" id="UP000705379">
    <property type="component" value="Unassembled WGS sequence"/>
</dbReference>
<comment type="caution">
    <text evidence="2">The sequence shown here is derived from an EMBL/GenBank/DDBJ whole genome shotgun (WGS) entry which is preliminary data.</text>
</comment>
<protein>
    <submittedName>
        <fullName evidence="2">Uncharacterized protein</fullName>
    </submittedName>
</protein>
<accession>A0A944GTI5</accession>
<sequence length="60" mass="6637">MTELLGVAALAVGGYWIVKRMKKKMAGVERHLSDIAARSANKRPAEKLVQDPVTGKYRPE</sequence>
<feature type="region of interest" description="Disordered" evidence="1">
    <location>
        <begin position="39"/>
        <end position="60"/>
    </location>
</feature>
<reference evidence="2" key="1">
    <citation type="submission" date="2018-08" db="EMBL/GenBank/DDBJ databases">
        <authorList>
            <person name="Jin W."/>
            <person name="Wang H."/>
            <person name="Yang Y."/>
            <person name="Li M."/>
            <person name="Liu J."/>
        </authorList>
    </citation>
    <scope>NUCLEOTIDE SEQUENCE</scope>
    <source>
        <strain evidence="2">AESS21</strain>
    </source>
</reference>
<dbReference type="AlphaFoldDB" id="A0A944GTI5"/>
<evidence type="ECO:0000313" key="3">
    <source>
        <dbReference type="Proteomes" id="UP000705379"/>
    </source>
</evidence>
<gene>
    <name evidence="2" type="ORF">DYI23_13875</name>
</gene>
<evidence type="ECO:0000313" key="2">
    <source>
        <dbReference type="EMBL" id="MBS8261307.1"/>
    </source>
</evidence>
<dbReference type="EMBL" id="QTKU01000003">
    <property type="protein sequence ID" value="MBS8261307.1"/>
    <property type="molecule type" value="Genomic_DNA"/>
</dbReference>
<organism evidence="2 3">
    <name type="scientific">Roseibium polysiphoniae</name>
    <dbReference type="NCBI Taxonomy" id="2571221"/>
    <lineage>
        <taxon>Bacteria</taxon>
        <taxon>Pseudomonadati</taxon>
        <taxon>Pseudomonadota</taxon>
        <taxon>Alphaproteobacteria</taxon>
        <taxon>Hyphomicrobiales</taxon>
        <taxon>Stappiaceae</taxon>
        <taxon>Roseibium</taxon>
    </lineage>
</organism>
<proteinExistence type="predicted"/>